<dbReference type="AlphaFoldDB" id="A0A1G6XA34"/>
<evidence type="ECO:0000256" key="3">
    <source>
        <dbReference type="ARBA" id="ARBA00022448"/>
    </source>
</evidence>
<comment type="similarity">
    <text evidence="2">Belongs to the auxin efflux carrier (TC 2.A.69) family.</text>
</comment>
<dbReference type="GO" id="GO:0005886">
    <property type="term" value="C:plasma membrane"/>
    <property type="evidence" value="ECO:0007669"/>
    <property type="project" value="UniProtKB-SubCell"/>
</dbReference>
<organism evidence="9 10">
    <name type="scientific">Aquimonas voraii</name>
    <dbReference type="NCBI Taxonomy" id="265719"/>
    <lineage>
        <taxon>Bacteria</taxon>
        <taxon>Pseudomonadati</taxon>
        <taxon>Pseudomonadota</taxon>
        <taxon>Gammaproteobacteria</taxon>
        <taxon>Lysobacterales</taxon>
        <taxon>Lysobacteraceae</taxon>
        <taxon>Aquimonas</taxon>
    </lineage>
</organism>
<evidence type="ECO:0000256" key="7">
    <source>
        <dbReference type="ARBA" id="ARBA00023136"/>
    </source>
</evidence>
<dbReference type="Proteomes" id="UP000199603">
    <property type="component" value="Unassembled WGS sequence"/>
</dbReference>
<keyword evidence="6 8" id="KW-1133">Transmembrane helix</keyword>
<gene>
    <name evidence="9" type="ORF">SAMN04488509_10684</name>
</gene>
<accession>A0A1G6XA34</accession>
<dbReference type="RefSeq" id="WP_091242734.1">
    <property type="nucleotide sequence ID" value="NZ_FNAG01000006.1"/>
</dbReference>
<dbReference type="Gene3D" id="1.20.1530.20">
    <property type="match status" value="1"/>
</dbReference>
<feature type="transmembrane region" description="Helical" evidence="8">
    <location>
        <begin position="92"/>
        <end position="111"/>
    </location>
</feature>
<feature type="transmembrane region" description="Helical" evidence="8">
    <location>
        <begin position="277"/>
        <end position="296"/>
    </location>
</feature>
<keyword evidence="3" id="KW-0813">Transport</keyword>
<evidence type="ECO:0000256" key="1">
    <source>
        <dbReference type="ARBA" id="ARBA00004651"/>
    </source>
</evidence>
<feature type="transmembrane region" description="Helical" evidence="8">
    <location>
        <begin position="251"/>
        <end position="270"/>
    </location>
</feature>
<dbReference type="InterPro" id="IPR038770">
    <property type="entry name" value="Na+/solute_symporter_sf"/>
</dbReference>
<dbReference type="STRING" id="265719.SAMN04488509_10684"/>
<feature type="transmembrane region" description="Helical" evidence="8">
    <location>
        <begin position="59"/>
        <end position="80"/>
    </location>
</feature>
<keyword evidence="5 8" id="KW-0812">Transmembrane</keyword>
<keyword evidence="7 8" id="KW-0472">Membrane</keyword>
<evidence type="ECO:0000313" key="9">
    <source>
        <dbReference type="EMBL" id="SDD74207.1"/>
    </source>
</evidence>
<keyword evidence="4" id="KW-1003">Cell membrane</keyword>
<sequence length="301" mass="32349">MAFDAFLLIVVMLVVGMLAARSGLFADNAAEVLNRFVLYVCLPAAILRAAPKLEFSPALLGLVAVPWIVLLLSIALVLLAARLLRFGEAERAVLLLCVPLGNTSYLGYPLIEAMLGEYALRYAVVYDQFGSFMILSTWGLWVLARYGGDAKPRLRDMGLRVLKFPPFIALVLALTLMPAQPPQAIDAILQRLADALLPVVAMAVGLQVRLALPRNEAVPLVVGIAYKLALMPLLVWLLLPLLGLSGDMARAAVLETAMPPMITAGALAISHGLAPRLAAAFVGYGIVLSLLSLPLWHRLLT</sequence>
<dbReference type="InterPro" id="IPR004776">
    <property type="entry name" value="Mem_transp_PIN-like"/>
</dbReference>
<feature type="transmembrane region" description="Helical" evidence="8">
    <location>
        <begin position="218"/>
        <end position="239"/>
    </location>
</feature>
<dbReference type="EMBL" id="FNAG01000006">
    <property type="protein sequence ID" value="SDD74207.1"/>
    <property type="molecule type" value="Genomic_DNA"/>
</dbReference>
<proteinExistence type="inferred from homology"/>
<feature type="transmembrane region" description="Helical" evidence="8">
    <location>
        <begin position="36"/>
        <end position="53"/>
    </location>
</feature>
<comment type="subcellular location">
    <subcellularLocation>
        <location evidence="1">Cell membrane</location>
        <topology evidence="1">Multi-pass membrane protein</topology>
    </subcellularLocation>
</comment>
<feature type="transmembrane region" description="Helical" evidence="8">
    <location>
        <begin position="123"/>
        <end position="143"/>
    </location>
</feature>
<name>A0A1G6XA34_9GAMM</name>
<feature type="transmembrane region" description="Helical" evidence="8">
    <location>
        <begin position="164"/>
        <end position="181"/>
    </location>
</feature>
<evidence type="ECO:0000256" key="6">
    <source>
        <dbReference type="ARBA" id="ARBA00022989"/>
    </source>
</evidence>
<feature type="transmembrane region" description="Helical" evidence="8">
    <location>
        <begin position="6"/>
        <end position="24"/>
    </location>
</feature>
<evidence type="ECO:0000256" key="4">
    <source>
        <dbReference type="ARBA" id="ARBA00022475"/>
    </source>
</evidence>
<dbReference type="PANTHER" id="PTHR36838">
    <property type="entry name" value="AUXIN EFFLUX CARRIER FAMILY PROTEIN"/>
    <property type="match status" value="1"/>
</dbReference>
<evidence type="ECO:0000256" key="2">
    <source>
        <dbReference type="ARBA" id="ARBA00010145"/>
    </source>
</evidence>
<dbReference type="OrthoDB" id="9786183at2"/>
<keyword evidence="10" id="KW-1185">Reference proteome</keyword>
<evidence type="ECO:0008006" key="11">
    <source>
        <dbReference type="Google" id="ProtNLM"/>
    </source>
</evidence>
<evidence type="ECO:0000256" key="5">
    <source>
        <dbReference type="ARBA" id="ARBA00022692"/>
    </source>
</evidence>
<reference evidence="9 10" key="1">
    <citation type="submission" date="2016-10" db="EMBL/GenBank/DDBJ databases">
        <authorList>
            <person name="de Groot N.N."/>
        </authorList>
    </citation>
    <scope>NUCLEOTIDE SEQUENCE [LARGE SCALE GENOMIC DNA]</scope>
    <source>
        <strain evidence="9 10">DSM 16957</strain>
    </source>
</reference>
<evidence type="ECO:0000256" key="8">
    <source>
        <dbReference type="SAM" id="Phobius"/>
    </source>
</evidence>
<protein>
    <recommendedName>
        <fullName evidence="11">Malate permease</fullName>
    </recommendedName>
</protein>
<evidence type="ECO:0000313" key="10">
    <source>
        <dbReference type="Proteomes" id="UP000199603"/>
    </source>
</evidence>
<dbReference type="Pfam" id="PF03547">
    <property type="entry name" value="Mem_trans"/>
    <property type="match status" value="1"/>
</dbReference>
<dbReference type="PANTHER" id="PTHR36838:SF1">
    <property type="entry name" value="SLR1864 PROTEIN"/>
    <property type="match status" value="1"/>
</dbReference>
<dbReference type="GO" id="GO:0055085">
    <property type="term" value="P:transmembrane transport"/>
    <property type="evidence" value="ECO:0007669"/>
    <property type="project" value="InterPro"/>
</dbReference>